<organism evidence="2 3">
    <name type="scientific">Morus notabilis</name>
    <dbReference type="NCBI Taxonomy" id="981085"/>
    <lineage>
        <taxon>Eukaryota</taxon>
        <taxon>Viridiplantae</taxon>
        <taxon>Streptophyta</taxon>
        <taxon>Embryophyta</taxon>
        <taxon>Tracheophyta</taxon>
        <taxon>Spermatophyta</taxon>
        <taxon>Magnoliopsida</taxon>
        <taxon>eudicotyledons</taxon>
        <taxon>Gunneridae</taxon>
        <taxon>Pentapetalae</taxon>
        <taxon>rosids</taxon>
        <taxon>fabids</taxon>
        <taxon>Rosales</taxon>
        <taxon>Moraceae</taxon>
        <taxon>Moreae</taxon>
        <taxon>Morus</taxon>
    </lineage>
</organism>
<dbReference type="AlphaFoldDB" id="W9RUQ3"/>
<reference evidence="3" key="1">
    <citation type="submission" date="2013-01" db="EMBL/GenBank/DDBJ databases">
        <title>Draft Genome Sequence of a Mulberry Tree, Morus notabilis C.K. Schneid.</title>
        <authorList>
            <person name="He N."/>
            <person name="Zhao S."/>
        </authorList>
    </citation>
    <scope>NUCLEOTIDE SEQUENCE</scope>
</reference>
<proteinExistence type="predicted"/>
<evidence type="ECO:0000313" key="3">
    <source>
        <dbReference type="Proteomes" id="UP000030645"/>
    </source>
</evidence>
<protein>
    <submittedName>
        <fullName evidence="2">Uncharacterized protein</fullName>
    </submittedName>
</protein>
<keyword evidence="3" id="KW-1185">Reference proteome</keyword>
<sequence>MVERTLTLVLEKITGLERLEQVLRKMEESVRVDFPLADKGKAKESDLLTNLGSTAVKGGISVPTPPSGSTAPFMGVESTEGGSSGGREGIWKGECPSHRLEMPVFDGVNPEGWVYRVEHYFTLNRLTEEEKLSAAAIALDQEALAWF</sequence>
<name>W9RUQ3_9ROSA</name>
<evidence type="ECO:0000313" key="2">
    <source>
        <dbReference type="EMBL" id="EXB74399.1"/>
    </source>
</evidence>
<dbReference type="EMBL" id="KE344645">
    <property type="protein sequence ID" value="EXB74399.1"/>
    <property type="molecule type" value="Genomic_DNA"/>
</dbReference>
<dbReference type="Proteomes" id="UP000030645">
    <property type="component" value="Unassembled WGS sequence"/>
</dbReference>
<evidence type="ECO:0000256" key="1">
    <source>
        <dbReference type="SAM" id="MobiDB-lite"/>
    </source>
</evidence>
<gene>
    <name evidence="2" type="ORF">L484_004218</name>
</gene>
<accession>W9RUQ3</accession>
<feature type="region of interest" description="Disordered" evidence="1">
    <location>
        <begin position="58"/>
        <end position="89"/>
    </location>
</feature>